<proteinExistence type="predicted"/>
<dbReference type="GO" id="GO:0005634">
    <property type="term" value="C:nucleus"/>
    <property type="evidence" value="ECO:0007669"/>
    <property type="project" value="UniProtKB-SubCell"/>
</dbReference>
<dbReference type="Proteomes" id="UP000039324">
    <property type="component" value="Unassembled WGS sequence"/>
</dbReference>
<dbReference type="Pfam" id="PF10187">
    <property type="entry name" value="FAM192A_Fyv6_N"/>
    <property type="match status" value="1"/>
</dbReference>
<name>A0A0G4IH63_PLABS</name>
<protein>
    <recommendedName>
        <fullName evidence="4">FAM192A/Fyv6 N-terminal domain-containing protein</fullName>
    </recommendedName>
</protein>
<evidence type="ECO:0000313" key="6">
    <source>
        <dbReference type="Proteomes" id="UP000039324"/>
    </source>
</evidence>
<feature type="region of interest" description="Disordered" evidence="3">
    <location>
        <begin position="1"/>
        <end position="68"/>
    </location>
</feature>
<evidence type="ECO:0000256" key="2">
    <source>
        <dbReference type="ARBA" id="ARBA00023242"/>
    </source>
</evidence>
<feature type="domain" description="FAM192A/Fyv6 N-terminal" evidence="4">
    <location>
        <begin position="42"/>
        <end position="129"/>
    </location>
</feature>
<dbReference type="PANTHER" id="PTHR13495">
    <property type="entry name" value="NEFA-INTERACTING NUCLEAR PROTEIN NIP30"/>
    <property type="match status" value="1"/>
</dbReference>
<evidence type="ECO:0000313" key="5">
    <source>
        <dbReference type="EMBL" id="CEO94450.1"/>
    </source>
</evidence>
<sequence>AARRSAGRQRCHPDDEHSGSDHQTMSDRFTESAVLSSSDGVSLNVSKRVDAPVGAPRRRIRDESGPSLYETLQATKQEKEAEFEMQITRMSAPPGLDEEEAEFLNDAVEQAARAEHIRRLQESKELAAYSSAVSEIVRSAPEPAHLTFTDAGLTAPDVAVPDDPPVVVVSRRPKRRPPSKSQPAPGPKRLAPATKPSSPGRPAAPILAAQYASSSDDDDDQ</sequence>
<gene>
    <name evidence="5" type="ORF">PBRA_000235</name>
</gene>
<evidence type="ECO:0000256" key="3">
    <source>
        <dbReference type="SAM" id="MobiDB-lite"/>
    </source>
</evidence>
<reference evidence="5 6" key="1">
    <citation type="submission" date="2015-02" db="EMBL/GenBank/DDBJ databases">
        <authorList>
            <person name="Chooi Y.-H."/>
        </authorList>
    </citation>
    <scope>NUCLEOTIDE SEQUENCE [LARGE SCALE GENOMIC DNA]</scope>
    <source>
        <strain evidence="5">E3</strain>
    </source>
</reference>
<dbReference type="InterPro" id="IPR039845">
    <property type="entry name" value="FAM192A"/>
</dbReference>
<dbReference type="EMBL" id="CDSF01000001">
    <property type="protein sequence ID" value="CEO94450.1"/>
    <property type="molecule type" value="Genomic_DNA"/>
</dbReference>
<feature type="compositionally biased region" description="Low complexity" evidence="3">
    <location>
        <begin position="155"/>
        <end position="170"/>
    </location>
</feature>
<accession>A0A0G4IH63</accession>
<feature type="compositionally biased region" description="Basic and acidic residues" evidence="3">
    <location>
        <begin position="11"/>
        <end position="30"/>
    </location>
</feature>
<organism evidence="5 6">
    <name type="scientific">Plasmodiophora brassicae</name>
    <name type="common">Clubroot disease agent</name>
    <dbReference type="NCBI Taxonomy" id="37360"/>
    <lineage>
        <taxon>Eukaryota</taxon>
        <taxon>Sar</taxon>
        <taxon>Rhizaria</taxon>
        <taxon>Endomyxa</taxon>
        <taxon>Phytomyxea</taxon>
        <taxon>Plasmodiophorida</taxon>
        <taxon>Plasmodiophoridae</taxon>
        <taxon>Plasmodiophora</taxon>
    </lineage>
</organism>
<keyword evidence="2" id="KW-0539">Nucleus</keyword>
<dbReference type="AlphaFoldDB" id="A0A0G4IH63"/>
<feature type="compositionally biased region" description="Polar residues" evidence="3">
    <location>
        <begin position="31"/>
        <end position="45"/>
    </location>
</feature>
<feature type="compositionally biased region" description="Basic residues" evidence="3">
    <location>
        <begin position="1"/>
        <end position="10"/>
    </location>
</feature>
<evidence type="ECO:0000259" key="4">
    <source>
        <dbReference type="Pfam" id="PF10187"/>
    </source>
</evidence>
<dbReference type="PANTHER" id="PTHR13495:SF0">
    <property type="entry name" value="PSME3-INTERACTING PROTEIN"/>
    <property type="match status" value="1"/>
</dbReference>
<keyword evidence="6" id="KW-1185">Reference proteome</keyword>
<comment type="subcellular location">
    <subcellularLocation>
        <location evidence="1">Nucleus</location>
    </subcellularLocation>
</comment>
<feature type="non-terminal residue" evidence="5">
    <location>
        <position position="1"/>
    </location>
</feature>
<feature type="region of interest" description="Disordered" evidence="3">
    <location>
        <begin position="154"/>
        <end position="221"/>
    </location>
</feature>
<evidence type="ECO:0000256" key="1">
    <source>
        <dbReference type="ARBA" id="ARBA00004123"/>
    </source>
</evidence>
<dbReference type="OrthoDB" id="75807at2759"/>
<dbReference type="InterPro" id="IPR019331">
    <property type="entry name" value="FAM192A/Fyv6_N"/>
</dbReference>